<gene>
    <name evidence="2" type="ORF">E1963_14720</name>
</gene>
<evidence type="ECO:0000256" key="1">
    <source>
        <dbReference type="SAM" id="Phobius"/>
    </source>
</evidence>
<name>A0A4R4FBA6_9FIRM</name>
<keyword evidence="3" id="KW-1185">Reference proteome</keyword>
<feature type="transmembrane region" description="Helical" evidence="1">
    <location>
        <begin position="12"/>
        <end position="33"/>
    </location>
</feature>
<dbReference type="Proteomes" id="UP000295710">
    <property type="component" value="Unassembled WGS sequence"/>
</dbReference>
<feature type="transmembrane region" description="Helical" evidence="1">
    <location>
        <begin position="275"/>
        <end position="301"/>
    </location>
</feature>
<dbReference type="AlphaFoldDB" id="A0A4R4FBA6"/>
<feature type="transmembrane region" description="Helical" evidence="1">
    <location>
        <begin position="321"/>
        <end position="339"/>
    </location>
</feature>
<organism evidence="2 3">
    <name type="scientific">Extibacter muris</name>
    <dbReference type="NCBI Taxonomy" id="1796622"/>
    <lineage>
        <taxon>Bacteria</taxon>
        <taxon>Bacillati</taxon>
        <taxon>Bacillota</taxon>
        <taxon>Clostridia</taxon>
        <taxon>Lachnospirales</taxon>
        <taxon>Lachnospiraceae</taxon>
        <taxon>Extibacter</taxon>
    </lineage>
</organism>
<protein>
    <submittedName>
        <fullName evidence="2">Uncharacterized protein</fullName>
    </submittedName>
</protein>
<feature type="transmembrane region" description="Helical" evidence="1">
    <location>
        <begin position="235"/>
        <end position="254"/>
    </location>
</feature>
<reference evidence="2 3" key="1">
    <citation type="journal article" date="2016" name="Nat. Microbiol.">
        <title>The Mouse Intestinal Bacterial Collection (miBC) provides host-specific insight into cultured diversity and functional potential of the gut microbiota.</title>
        <authorList>
            <person name="Lagkouvardos I."/>
            <person name="Pukall R."/>
            <person name="Abt B."/>
            <person name="Foesel B.U."/>
            <person name="Meier-Kolthoff J.P."/>
            <person name="Kumar N."/>
            <person name="Bresciani A."/>
            <person name="Martinez I."/>
            <person name="Just S."/>
            <person name="Ziegler C."/>
            <person name="Brugiroux S."/>
            <person name="Garzetti D."/>
            <person name="Wenning M."/>
            <person name="Bui T.P."/>
            <person name="Wang J."/>
            <person name="Hugenholtz F."/>
            <person name="Plugge C.M."/>
            <person name="Peterson D.A."/>
            <person name="Hornef M.W."/>
            <person name="Baines J.F."/>
            <person name="Smidt H."/>
            <person name="Walter J."/>
            <person name="Kristiansen K."/>
            <person name="Nielsen H.B."/>
            <person name="Haller D."/>
            <person name="Overmann J."/>
            <person name="Stecher B."/>
            <person name="Clavel T."/>
        </authorList>
    </citation>
    <scope>NUCLEOTIDE SEQUENCE [LARGE SCALE GENOMIC DNA]</scope>
    <source>
        <strain evidence="2 3">DSM 28560</strain>
    </source>
</reference>
<keyword evidence="1" id="KW-0812">Transmembrane</keyword>
<dbReference type="EMBL" id="SMMX01000014">
    <property type="protein sequence ID" value="TDA20864.1"/>
    <property type="molecule type" value="Genomic_DNA"/>
</dbReference>
<dbReference type="RefSeq" id="WP_132279473.1">
    <property type="nucleotide sequence ID" value="NZ_JAOBST010000019.1"/>
</dbReference>
<feature type="transmembrane region" description="Helical" evidence="1">
    <location>
        <begin position="404"/>
        <end position="421"/>
    </location>
</feature>
<comment type="caution">
    <text evidence="2">The sequence shown here is derived from an EMBL/GenBank/DDBJ whole genome shotgun (WGS) entry which is preliminary data.</text>
</comment>
<evidence type="ECO:0000313" key="2">
    <source>
        <dbReference type="EMBL" id="TDA20864.1"/>
    </source>
</evidence>
<keyword evidence="1" id="KW-0472">Membrane</keyword>
<accession>A0A4R4FBA6</accession>
<proteinExistence type="predicted"/>
<keyword evidence="1" id="KW-1133">Transmembrane helix</keyword>
<evidence type="ECO:0000313" key="3">
    <source>
        <dbReference type="Proteomes" id="UP000295710"/>
    </source>
</evidence>
<sequence length="451" mass="50439">MLFVREMKKIVVSIPYLIFVAAIVIGLFSQGVFQFKDDLLQEPQPGGVSGSYGYKYEEIPEMVMPSALRNLLSEFSDNNYTTYPIGFIKHVKLSEGEQTGMAEILSEITGINKETLLQEVAGIDSGSPDNYTFQIGGDNMRQGEDGGFTIDSDAKQQSEPEKLVFAVRDDLEYSRFQELMKQADDLLGGGSKYASDSLSQYGTVPLTYEEAKERYELALSSDQITGGYARLFSDYAGVMVLSILPVFLAVILCMKDQRAKMEALIYTKKTSAVKLTLVRYLALVTAAMLPVIILSYLSNMLVWSTYSGMDLDYLAPLKYDLGWLMPSVMISTAIGMFLTELTGTPIAVAVQGLWWMFDVNLGIKTVRSGYSLFRLAPRHNVGADSWFRTQDYLDHFQNLMQNRLLMAGLSLLLVIFTILIYEAKRKGKFGGNESIKRAFSGFRNRKNQSQA</sequence>